<name>A0A8H7WB52_9HELO</name>
<accession>A0A8H7WB52</accession>
<evidence type="ECO:0000313" key="2">
    <source>
        <dbReference type="Proteomes" id="UP000664132"/>
    </source>
</evidence>
<reference evidence="1" key="1">
    <citation type="submission" date="2021-02" db="EMBL/GenBank/DDBJ databases">
        <title>Genome sequence Cadophora malorum strain M34.</title>
        <authorList>
            <person name="Stefanovic E."/>
            <person name="Vu D."/>
            <person name="Scully C."/>
            <person name="Dijksterhuis J."/>
            <person name="Roader J."/>
            <person name="Houbraken J."/>
        </authorList>
    </citation>
    <scope>NUCLEOTIDE SEQUENCE</scope>
    <source>
        <strain evidence="1">M34</strain>
    </source>
</reference>
<keyword evidence="2" id="KW-1185">Reference proteome</keyword>
<comment type="caution">
    <text evidence="1">The sequence shown here is derived from an EMBL/GenBank/DDBJ whole genome shotgun (WGS) entry which is preliminary data.</text>
</comment>
<dbReference type="SUPFAM" id="SSF52317">
    <property type="entry name" value="Class I glutamine amidotransferase-like"/>
    <property type="match status" value="1"/>
</dbReference>
<dbReference type="EMBL" id="JAFJYH010000068">
    <property type="protein sequence ID" value="KAG4421303.1"/>
    <property type="molecule type" value="Genomic_DNA"/>
</dbReference>
<dbReference type="AlphaFoldDB" id="A0A8H7WB52"/>
<dbReference type="OrthoDB" id="543156at2759"/>
<sequence>MLTAKVLIPMSDCGHDPTETAVPYSAFMKAGSDVSFATGNGQTPECDAKMLKGITQKLLCDVQAHGCGQAGVRIPIRFHEGVQNKRFGIDQSDLLDTALYRNVAENEDHSICYL</sequence>
<gene>
    <name evidence="1" type="ORF">IFR04_005605</name>
</gene>
<dbReference type="InterPro" id="IPR029062">
    <property type="entry name" value="Class_I_gatase-like"/>
</dbReference>
<protein>
    <submittedName>
        <fullName evidence="1">Uncharacterized protein</fullName>
    </submittedName>
</protein>
<dbReference type="Pfam" id="PF17124">
    <property type="entry name" value="ThiJ_like"/>
    <property type="match status" value="1"/>
</dbReference>
<dbReference type="Proteomes" id="UP000664132">
    <property type="component" value="Unassembled WGS sequence"/>
</dbReference>
<organism evidence="1 2">
    <name type="scientific">Cadophora malorum</name>
    <dbReference type="NCBI Taxonomy" id="108018"/>
    <lineage>
        <taxon>Eukaryota</taxon>
        <taxon>Fungi</taxon>
        <taxon>Dikarya</taxon>
        <taxon>Ascomycota</taxon>
        <taxon>Pezizomycotina</taxon>
        <taxon>Leotiomycetes</taxon>
        <taxon>Helotiales</taxon>
        <taxon>Ploettnerulaceae</taxon>
        <taxon>Cadophora</taxon>
    </lineage>
</organism>
<proteinExistence type="predicted"/>
<dbReference type="Gene3D" id="3.40.50.880">
    <property type="match status" value="1"/>
</dbReference>
<dbReference type="InterPro" id="IPR032633">
    <property type="entry name" value="ThiJ-like"/>
</dbReference>
<evidence type="ECO:0000313" key="1">
    <source>
        <dbReference type="EMBL" id="KAG4421303.1"/>
    </source>
</evidence>